<feature type="domain" description="RWD" evidence="8">
    <location>
        <begin position="31"/>
        <end position="164"/>
    </location>
</feature>
<organism evidence="9 10">
    <name type="scientific">Rhodonia placenta</name>
    <dbReference type="NCBI Taxonomy" id="104341"/>
    <lineage>
        <taxon>Eukaryota</taxon>
        <taxon>Fungi</taxon>
        <taxon>Dikarya</taxon>
        <taxon>Basidiomycota</taxon>
        <taxon>Agaricomycotina</taxon>
        <taxon>Agaricomycetes</taxon>
        <taxon>Polyporales</taxon>
        <taxon>Adustoporiaceae</taxon>
        <taxon>Rhodonia</taxon>
    </lineage>
</organism>
<evidence type="ECO:0000256" key="1">
    <source>
        <dbReference type="ARBA" id="ARBA00004496"/>
    </source>
</evidence>
<dbReference type="Proteomes" id="UP000639403">
    <property type="component" value="Unassembled WGS sequence"/>
</dbReference>
<dbReference type="Gene3D" id="3.10.110.10">
    <property type="entry name" value="Ubiquitin Conjugating Enzyme"/>
    <property type="match status" value="1"/>
</dbReference>
<dbReference type="SUPFAM" id="SSF54495">
    <property type="entry name" value="UBC-like"/>
    <property type="match status" value="1"/>
</dbReference>
<dbReference type="GO" id="GO:0006446">
    <property type="term" value="P:regulation of translational initiation"/>
    <property type="evidence" value="ECO:0007669"/>
    <property type="project" value="TreeGrafter"/>
</dbReference>
<evidence type="ECO:0000256" key="5">
    <source>
        <dbReference type="ARBA" id="ARBA00022845"/>
    </source>
</evidence>
<dbReference type="Gene3D" id="3.30.230.30">
    <property type="entry name" value="Impact, N-terminal domain"/>
    <property type="match status" value="1"/>
</dbReference>
<dbReference type="InterPro" id="IPR001498">
    <property type="entry name" value="Impact_N"/>
</dbReference>
<dbReference type="AlphaFoldDB" id="A0A8H7P4S6"/>
<comment type="subcellular location">
    <subcellularLocation>
        <location evidence="1">Cytoplasm</location>
    </subcellularLocation>
</comment>
<evidence type="ECO:0000256" key="4">
    <source>
        <dbReference type="ARBA" id="ARBA00022491"/>
    </source>
</evidence>
<dbReference type="EMBL" id="JADOXO010000056">
    <property type="protein sequence ID" value="KAF9816507.1"/>
    <property type="molecule type" value="Genomic_DNA"/>
</dbReference>
<dbReference type="GO" id="GO:0140469">
    <property type="term" value="P:GCN2-mediated signaling"/>
    <property type="evidence" value="ECO:0007669"/>
    <property type="project" value="TreeGrafter"/>
</dbReference>
<dbReference type="InterPro" id="IPR016135">
    <property type="entry name" value="UBQ-conjugating_enzyme/RWD"/>
</dbReference>
<accession>A0A8H7P4S6</accession>
<dbReference type="GO" id="GO:0005737">
    <property type="term" value="C:cytoplasm"/>
    <property type="evidence" value="ECO:0007669"/>
    <property type="project" value="UniProtKB-SubCell"/>
</dbReference>
<reference evidence="9" key="2">
    <citation type="journal article" name="Front. Microbiol.">
        <title>Degradative Capacity of Two Strains of Rhodonia placenta: From Phenotype to Genotype.</title>
        <authorList>
            <person name="Kolle M."/>
            <person name="Horta M.A.C."/>
            <person name="Nowrousian M."/>
            <person name="Ohm R.A."/>
            <person name="Benz J.P."/>
            <person name="Pilgard A."/>
        </authorList>
    </citation>
    <scope>NUCLEOTIDE SEQUENCE</scope>
    <source>
        <strain evidence="9">FPRL280</strain>
    </source>
</reference>
<dbReference type="InterPro" id="IPR020568">
    <property type="entry name" value="Ribosomal_Su5_D2-typ_SF"/>
</dbReference>
<dbReference type="SUPFAM" id="SSF54211">
    <property type="entry name" value="Ribosomal protein S5 domain 2-like"/>
    <property type="match status" value="1"/>
</dbReference>
<keyword evidence="4" id="KW-0678">Repressor</keyword>
<proteinExistence type="inferred from homology"/>
<name>A0A8H7P4S6_9APHY</name>
<evidence type="ECO:0000259" key="8">
    <source>
        <dbReference type="PROSITE" id="PS50908"/>
    </source>
</evidence>
<evidence type="ECO:0000256" key="7">
    <source>
        <dbReference type="SAM" id="MobiDB-lite"/>
    </source>
</evidence>
<keyword evidence="5" id="KW-0810">Translation regulation</keyword>
<evidence type="ECO:0000256" key="2">
    <source>
        <dbReference type="ARBA" id="ARBA00007665"/>
    </source>
</evidence>
<dbReference type="Pfam" id="PF05773">
    <property type="entry name" value="RWD"/>
    <property type="match status" value="1"/>
</dbReference>
<reference evidence="9" key="1">
    <citation type="submission" date="2020-11" db="EMBL/GenBank/DDBJ databases">
        <authorList>
            <person name="Koelle M."/>
            <person name="Horta M.A.C."/>
            <person name="Nowrousian M."/>
            <person name="Ohm R.A."/>
            <person name="Benz P."/>
            <person name="Pilgard A."/>
        </authorList>
    </citation>
    <scope>NUCLEOTIDE SEQUENCE</scope>
    <source>
        <strain evidence="9">FPRL280</strain>
    </source>
</reference>
<feature type="compositionally biased region" description="Basic residues" evidence="7">
    <location>
        <begin position="347"/>
        <end position="362"/>
    </location>
</feature>
<dbReference type="Pfam" id="PF01205">
    <property type="entry name" value="Impact_N"/>
    <property type="match status" value="1"/>
</dbReference>
<dbReference type="PANTHER" id="PTHR16301">
    <property type="entry name" value="IMPACT-RELATED"/>
    <property type="match status" value="1"/>
</dbReference>
<dbReference type="InterPro" id="IPR006575">
    <property type="entry name" value="RWD_dom"/>
</dbReference>
<evidence type="ECO:0000256" key="3">
    <source>
        <dbReference type="ARBA" id="ARBA00022490"/>
    </source>
</evidence>
<dbReference type="PROSITE" id="PS50908">
    <property type="entry name" value="RWD"/>
    <property type="match status" value="1"/>
</dbReference>
<sequence>MTSRTPSPHFESLECLIAHLSDDPEREPIAAELGVLQSIYGDDAVRLWRPRSPGSQNSGTYDHPVNGSEKGTIRYEVTVSISPVSDPSANYPLTLLVSLPPTYPTSSPPQLQLLSRYVGPFGVDSVLFGAVLRTYISRDGVEWIEGGVCVFDGVEWTRERCVEWVGERMSAVRVGELVREDEKPAQEQSDEQGGRVEERRQDVPQEEVEMPEGTEFTVAEPIVDRKSVFIGRACHITDPSQVPVILAHLMSDRRIARAAHPIINAWRCRVGSNLHQDNDDDGETAAGGRLAHLLQILEVENVLVVVTRYYGGIHLGPDRFKHINQAARNALDLGGFLDAPGADSHGGRKKGRGAHTHAGSKR</sequence>
<feature type="region of interest" description="Disordered" evidence="7">
    <location>
        <begin position="180"/>
        <end position="212"/>
    </location>
</feature>
<feature type="compositionally biased region" description="Basic and acidic residues" evidence="7">
    <location>
        <begin position="192"/>
        <end position="203"/>
    </location>
</feature>
<protein>
    <recommendedName>
        <fullName evidence="8">RWD domain-containing protein</fullName>
    </recommendedName>
</protein>
<evidence type="ECO:0000313" key="9">
    <source>
        <dbReference type="EMBL" id="KAF9816507.1"/>
    </source>
</evidence>
<evidence type="ECO:0000313" key="10">
    <source>
        <dbReference type="Proteomes" id="UP000639403"/>
    </source>
</evidence>
<comment type="similarity">
    <text evidence="2">Belongs to the IMPACT family.</text>
</comment>
<gene>
    <name evidence="9" type="ORF">IEO21_04035</name>
</gene>
<keyword evidence="6" id="KW-0346">Stress response</keyword>
<feature type="region of interest" description="Disordered" evidence="7">
    <location>
        <begin position="342"/>
        <end position="362"/>
    </location>
</feature>
<comment type="caution">
    <text evidence="9">The sequence shown here is derived from an EMBL/GenBank/DDBJ whole genome shotgun (WGS) entry which is preliminary data.</text>
</comment>
<keyword evidence="3" id="KW-0963">Cytoplasm</keyword>
<dbReference type="PANTHER" id="PTHR16301:SF24">
    <property type="entry name" value="RWD DOMAIN-CONTAINING PROTEIN"/>
    <property type="match status" value="1"/>
</dbReference>
<evidence type="ECO:0000256" key="6">
    <source>
        <dbReference type="ARBA" id="ARBA00023016"/>
    </source>
</evidence>
<dbReference type="InterPro" id="IPR023582">
    <property type="entry name" value="Impact"/>
</dbReference>
<dbReference type="InterPro" id="IPR036956">
    <property type="entry name" value="Impact_N_sf"/>
</dbReference>